<proteinExistence type="predicted"/>
<comment type="caution">
    <text evidence="2">The sequence shown here is derived from an EMBL/GenBank/DDBJ whole genome shotgun (WGS) entry which is preliminary data.</text>
</comment>
<organism evidence="2 3">
    <name type="scientific">Pseudoxanthomonas gei</name>
    <dbReference type="NCBI Taxonomy" id="1383030"/>
    <lineage>
        <taxon>Bacteria</taxon>
        <taxon>Pseudomonadati</taxon>
        <taxon>Pseudomonadota</taxon>
        <taxon>Gammaproteobacteria</taxon>
        <taxon>Lysobacterales</taxon>
        <taxon>Lysobacteraceae</taxon>
        <taxon>Pseudoxanthomonas</taxon>
    </lineage>
</organism>
<feature type="region of interest" description="Disordered" evidence="1">
    <location>
        <begin position="129"/>
        <end position="162"/>
    </location>
</feature>
<evidence type="ECO:0008006" key="4">
    <source>
        <dbReference type="Google" id="ProtNLM"/>
    </source>
</evidence>
<sequence length="221" mass="23386">MMIGRTSLFGRFILGAILTALGLPTIAGPATKWKTCYFEGTGGMGLPLALIVIEPFEIAAEHEGTLVYPTTAFEQDPGVSSVVPGYTRFSSATYGCDEYETRERAQARADRVKGWGSYSITRSVEWSPPSTVTGLGGTGKKGASVRAVRKPSPSAGGPGATVIDAAAPPVIPGWDEKVREQLRKEADTRAKSAALAAANDTRLQAEVAEALRKMKARGRAQ</sequence>
<evidence type="ECO:0000313" key="3">
    <source>
        <dbReference type="Proteomes" id="UP001429354"/>
    </source>
</evidence>
<gene>
    <name evidence="2" type="ORF">DT603_04990</name>
</gene>
<evidence type="ECO:0000313" key="2">
    <source>
        <dbReference type="EMBL" id="NDK38195.1"/>
    </source>
</evidence>
<dbReference type="Proteomes" id="UP001429354">
    <property type="component" value="Unassembled WGS sequence"/>
</dbReference>
<accession>A0ABX0A9J2</accession>
<protein>
    <recommendedName>
        <fullName evidence="4">SPOR domain-containing protein</fullName>
    </recommendedName>
</protein>
<keyword evidence="3" id="KW-1185">Reference proteome</keyword>
<name>A0ABX0A9J2_9GAMM</name>
<dbReference type="RefSeq" id="WP_162348737.1">
    <property type="nucleotide sequence ID" value="NZ_QOVG01000002.1"/>
</dbReference>
<reference evidence="2 3" key="1">
    <citation type="submission" date="2018-07" db="EMBL/GenBank/DDBJ databases">
        <title>Whole genome Sequencing of Pseudoxanthomonas gei KCTC 32298 (T).</title>
        <authorList>
            <person name="Kumar S."/>
            <person name="Bansal K."/>
            <person name="Kaur A."/>
            <person name="Patil P."/>
            <person name="Sharma S."/>
            <person name="Patil P.B."/>
        </authorList>
    </citation>
    <scope>NUCLEOTIDE SEQUENCE [LARGE SCALE GENOMIC DNA]</scope>
    <source>
        <strain evidence="2 3">KCTC 32298</strain>
    </source>
</reference>
<dbReference type="EMBL" id="QOVG01000002">
    <property type="protein sequence ID" value="NDK38195.1"/>
    <property type="molecule type" value="Genomic_DNA"/>
</dbReference>
<evidence type="ECO:0000256" key="1">
    <source>
        <dbReference type="SAM" id="MobiDB-lite"/>
    </source>
</evidence>